<keyword evidence="2" id="KW-1185">Reference proteome</keyword>
<comment type="caution">
    <text evidence="1">The sequence shown here is derived from an EMBL/GenBank/DDBJ whole genome shotgun (WGS) entry which is preliminary data.</text>
</comment>
<sequence>MVLVDGRAVAVVSTYFVTAALRLHSLAELTEFRCPRCDRHQECALLGSAGEELLCPGCFGQCGVDGKALARTEGL</sequence>
<evidence type="ECO:0000313" key="2">
    <source>
        <dbReference type="Proteomes" id="UP000320011"/>
    </source>
</evidence>
<reference evidence="1 2" key="2">
    <citation type="submission" date="2019-08" db="EMBL/GenBank/DDBJ databases">
        <title>Amycolatopsis acidicola sp. nov., isolated from peat swamp forest soil.</title>
        <authorList>
            <person name="Srisuk N."/>
        </authorList>
    </citation>
    <scope>NUCLEOTIDE SEQUENCE [LARGE SCALE GENOMIC DNA]</scope>
    <source>
        <strain evidence="1 2">TBRC 6029</strain>
    </source>
</reference>
<evidence type="ECO:0000313" key="1">
    <source>
        <dbReference type="EMBL" id="TVT22096.1"/>
    </source>
</evidence>
<dbReference type="EMBL" id="VJWX01000587">
    <property type="protein sequence ID" value="TVT22096.1"/>
    <property type="molecule type" value="Genomic_DNA"/>
</dbReference>
<name>A0A558ACU6_9PSEU</name>
<gene>
    <name evidence="1" type="ORF">FNH05_33705</name>
</gene>
<reference evidence="1 2" key="1">
    <citation type="submission" date="2019-07" db="EMBL/GenBank/DDBJ databases">
        <authorList>
            <person name="Duangmal K."/>
            <person name="Teo W.F.A."/>
        </authorList>
    </citation>
    <scope>NUCLEOTIDE SEQUENCE [LARGE SCALE GENOMIC DNA]</scope>
    <source>
        <strain evidence="1 2">TBRC 6029</strain>
    </source>
</reference>
<accession>A0A558ACU6</accession>
<dbReference type="AlphaFoldDB" id="A0A558ACU6"/>
<organism evidence="1 2">
    <name type="scientific">Amycolatopsis rhizosphaerae</name>
    <dbReference type="NCBI Taxonomy" id="2053003"/>
    <lineage>
        <taxon>Bacteria</taxon>
        <taxon>Bacillati</taxon>
        <taxon>Actinomycetota</taxon>
        <taxon>Actinomycetes</taxon>
        <taxon>Pseudonocardiales</taxon>
        <taxon>Pseudonocardiaceae</taxon>
        <taxon>Amycolatopsis</taxon>
    </lineage>
</organism>
<protein>
    <submittedName>
        <fullName evidence="1">Uncharacterized protein</fullName>
    </submittedName>
</protein>
<dbReference type="Proteomes" id="UP000320011">
    <property type="component" value="Unassembled WGS sequence"/>
</dbReference>
<proteinExistence type="predicted"/>